<organism evidence="2 3">
    <name type="scientific">Allacma fusca</name>
    <dbReference type="NCBI Taxonomy" id="39272"/>
    <lineage>
        <taxon>Eukaryota</taxon>
        <taxon>Metazoa</taxon>
        <taxon>Ecdysozoa</taxon>
        <taxon>Arthropoda</taxon>
        <taxon>Hexapoda</taxon>
        <taxon>Collembola</taxon>
        <taxon>Symphypleona</taxon>
        <taxon>Sminthuridae</taxon>
        <taxon>Allacma</taxon>
    </lineage>
</organism>
<accession>A0A8J2P622</accession>
<name>A0A8J2P622_9HEXA</name>
<keyword evidence="1" id="KW-0812">Transmembrane</keyword>
<dbReference type="Proteomes" id="UP000708208">
    <property type="component" value="Unassembled WGS sequence"/>
</dbReference>
<dbReference type="EMBL" id="CAJVCH010231859">
    <property type="protein sequence ID" value="CAG7732454.1"/>
    <property type="molecule type" value="Genomic_DNA"/>
</dbReference>
<keyword evidence="1" id="KW-0472">Membrane</keyword>
<evidence type="ECO:0000313" key="3">
    <source>
        <dbReference type="Proteomes" id="UP000708208"/>
    </source>
</evidence>
<evidence type="ECO:0000313" key="2">
    <source>
        <dbReference type="EMBL" id="CAG7732454.1"/>
    </source>
</evidence>
<sequence length="70" mass="7744">MGEVAEAVSETVEETPGFILESYEVCMKWAKIIVLTVVAVLLMLIVCAFHSYYTSVKAIFRIRSSQAEAA</sequence>
<comment type="caution">
    <text evidence="2">The sequence shown here is derived from an EMBL/GenBank/DDBJ whole genome shotgun (WGS) entry which is preliminary data.</text>
</comment>
<dbReference type="AlphaFoldDB" id="A0A8J2P622"/>
<proteinExistence type="predicted"/>
<gene>
    <name evidence="2" type="ORF">AFUS01_LOCUS20973</name>
</gene>
<keyword evidence="1" id="KW-1133">Transmembrane helix</keyword>
<keyword evidence="3" id="KW-1185">Reference proteome</keyword>
<feature type="transmembrane region" description="Helical" evidence="1">
    <location>
        <begin position="32"/>
        <end position="53"/>
    </location>
</feature>
<evidence type="ECO:0000256" key="1">
    <source>
        <dbReference type="SAM" id="Phobius"/>
    </source>
</evidence>
<reference evidence="2" key="1">
    <citation type="submission" date="2021-06" db="EMBL/GenBank/DDBJ databases">
        <authorList>
            <person name="Hodson N. C."/>
            <person name="Mongue J. A."/>
            <person name="Jaron S. K."/>
        </authorList>
    </citation>
    <scope>NUCLEOTIDE SEQUENCE</scope>
</reference>
<protein>
    <submittedName>
        <fullName evidence="2">Uncharacterized protein</fullName>
    </submittedName>
</protein>